<reference evidence="2" key="1">
    <citation type="journal article" date="2020" name="Int. J. Syst. Evol. Microbiol.">
        <title>Reclassification of Francisella noatunensis subsp. orientalis Ottem et al. 2009 as Francisella orientalis sp. nov., Francisella noatunensis subsp. chilensis subsp. nov. and emended description of Francisella noatunensis.</title>
        <authorList>
            <person name="Ramirez-Paredes J.G."/>
            <person name="Larsson P."/>
            <person name="Thompson K.D."/>
            <person name="Penman D.J."/>
            <person name="Busse H.J."/>
            <person name="Ohrman C."/>
            <person name="Sjodin A."/>
            <person name="Soto E."/>
            <person name="Richards R.H."/>
            <person name="Adams A."/>
            <person name="Colquhoun D.J."/>
        </authorList>
    </citation>
    <scope>NUCLEOTIDE SEQUENCE</scope>
    <source>
        <strain evidence="2">LADL-07285A</strain>
    </source>
</reference>
<keyword evidence="1" id="KW-1133">Transmembrane helix</keyword>
<evidence type="ECO:0000256" key="1">
    <source>
        <dbReference type="SAM" id="Phobius"/>
    </source>
</evidence>
<dbReference type="AlphaFoldDB" id="A0AAP6X6I6"/>
<feature type="transmembrane region" description="Helical" evidence="1">
    <location>
        <begin position="106"/>
        <end position="126"/>
    </location>
</feature>
<feature type="transmembrane region" description="Helical" evidence="1">
    <location>
        <begin position="25"/>
        <end position="45"/>
    </location>
</feature>
<dbReference type="Proteomes" id="UP000774689">
    <property type="component" value="Unassembled WGS sequence"/>
</dbReference>
<feature type="transmembrane region" description="Helical" evidence="1">
    <location>
        <begin position="138"/>
        <end position="160"/>
    </location>
</feature>
<feature type="transmembrane region" description="Helical" evidence="1">
    <location>
        <begin position="65"/>
        <end position="85"/>
    </location>
</feature>
<comment type="caution">
    <text evidence="2">The sequence shown here is derived from an EMBL/GenBank/DDBJ whole genome shotgun (WGS) entry which is preliminary data.</text>
</comment>
<proteinExistence type="predicted"/>
<evidence type="ECO:0000313" key="3">
    <source>
        <dbReference type="Proteomes" id="UP000774689"/>
    </source>
</evidence>
<accession>A0AAP6X6I6</accession>
<protein>
    <submittedName>
        <fullName evidence="2">Uncharacterized protein</fullName>
    </submittedName>
</protein>
<gene>
    <name evidence="2" type="ORF">CHQ83_04775</name>
</gene>
<keyword evidence="1" id="KW-0812">Transmembrane</keyword>
<sequence>MQVIGIYAFLVFILENFAHINLSRVLKLLILVTYCASGMAMYVFRSNLVNFTRGSLTTILSREDALVLVFCFLIIMFIPTAIIFIKLGKFIAKKDSDVRILNLVRYFILGTLLFSIFMMALGGYPNFGMSVGFDMYQILYGSLYIYVFYKLFTVAIDIILCRKTKFVVIRSFTETVMGGVKRADVRYW</sequence>
<name>A0AAP6X6I6_9GAMM</name>
<evidence type="ECO:0000313" key="2">
    <source>
        <dbReference type="EMBL" id="NIY56643.1"/>
    </source>
</evidence>
<keyword evidence="1" id="KW-0472">Membrane</keyword>
<dbReference type="RefSeq" id="WP_030005713.1">
    <property type="nucleotide sequence ID" value="NZ_CP012153.2"/>
</dbReference>
<dbReference type="EMBL" id="QPQM01000011">
    <property type="protein sequence ID" value="NIY56643.1"/>
    <property type="molecule type" value="Genomic_DNA"/>
</dbReference>
<organism evidence="2 3">
    <name type="scientific">Francisella orientalis</name>
    <dbReference type="NCBI Taxonomy" id="299583"/>
    <lineage>
        <taxon>Bacteria</taxon>
        <taxon>Pseudomonadati</taxon>
        <taxon>Pseudomonadota</taxon>
        <taxon>Gammaproteobacteria</taxon>
        <taxon>Thiotrichales</taxon>
        <taxon>Francisellaceae</taxon>
        <taxon>Francisella</taxon>
    </lineage>
</organism>